<dbReference type="AlphaFoldDB" id="A0A0F9HAI1"/>
<proteinExistence type="predicted"/>
<gene>
    <name evidence="1" type="ORF">LCGC14_1808520</name>
</gene>
<protein>
    <submittedName>
        <fullName evidence="1">Uncharacterized protein</fullName>
    </submittedName>
</protein>
<feature type="non-terminal residue" evidence="1">
    <location>
        <position position="48"/>
    </location>
</feature>
<name>A0A0F9HAI1_9ZZZZ</name>
<comment type="caution">
    <text evidence="1">The sequence shown here is derived from an EMBL/GenBank/DDBJ whole genome shotgun (WGS) entry which is preliminary data.</text>
</comment>
<reference evidence="1" key="1">
    <citation type="journal article" date="2015" name="Nature">
        <title>Complex archaea that bridge the gap between prokaryotes and eukaryotes.</title>
        <authorList>
            <person name="Spang A."/>
            <person name="Saw J.H."/>
            <person name="Jorgensen S.L."/>
            <person name="Zaremba-Niedzwiedzka K."/>
            <person name="Martijn J."/>
            <person name="Lind A.E."/>
            <person name="van Eijk R."/>
            <person name="Schleper C."/>
            <person name="Guy L."/>
            <person name="Ettema T.J."/>
        </authorList>
    </citation>
    <scope>NUCLEOTIDE SEQUENCE</scope>
</reference>
<accession>A0A0F9HAI1</accession>
<dbReference type="EMBL" id="LAZR01017530">
    <property type="protein sequence ID" value="KKM00022.1"/>
    <property type="molecule type" value="Genomic_DNA"/>
</dbReference>
<evidence type="ECO:0000313" key="1">
    <source>
        <dbReference type="EMBL" id="KKM00022.1"/>
    </source>
</evidence>
<organism evidence="1">
    <name type="scientific">marine sediment metagenome</name>
    <dbReference type="NCBI Taxonomy" id="412755"/>
    <lineage>
        <taxon>unclassified sequences</taxon>
        <taxon>metagenomes</taxon>
        <taxon>ecological metagenomes</taxon>
    </lineage>
</organism>
<sequence length="48" mass="5253">MVKKSKRLTSSRADSPANLFRLRVSGKLKPIRVGSGRSSFASCLKYAP</sequence>